<proteinExistence type="predicted"/>
<dbReference type="RefSeq" id="XP_049315095.1">
    <property type="nucleotide sequence ID" value="XM_049459138.1"/>
</dbReference>
<dbReference type="PANTHER" id="PTHR11012">
    <property type="entry name" value="PROTEIN KINASE-LIKE DOMAIN-CONTAINING"/>
    <property type="match status" value="1"/>
</dbReference>
<organism evidence="2 3">
    <name type="scientific">Bactrocera dorsalis</name>
    <name type="common">Oriental fruit fly</name>
    <name type="synonym">Dacus dorsalis</name>
    <dbReference type="NCBI Taxonomy" id="27457"/>
    <lineage>
        <taxon>Eukaryota</taxon>
        <taxon>Metazoa</taxon>
        <taxon>Ecdysozoa</taxon>
        <taxon>Arthropoda</taxon>
        <taxon>Hexapoda</taxon>
        <taxon>Insecta</taxon>
        <taxon>Pterygota</taxon>
        <taxon>Neoptera</taxon>
        <taxon>Endopterygota</taxon>
        <taxon>Diptera</taxon>
        <taxon>Brachycera</taxon>
        <taxon>Muscomorpha</taxon>
        <taxon>Tephritoidea</taxon>
        <taxon>Tephritidae</taxon>
        <taxon>Bactrocera</taxon>
        <taxon>Bactrocera</taxon>
    </lineage>
</organism>
<dbReference type="SMART" id="SM00587">
    <property type="entry name" value="CHK"/>
    <property type="match status" value="1"/>
</dbReference>
<dbReference type="Pfam" id="PF02958">
    <property type="entry name" value="EcKL"/>
    <property type="match status" value="1"/>
</dbReference>
<keyword evidence="2" id="KW-1185">Reference proteome</keyword>
<reference evidence="3" key="1">
    <citation type="submission" date="2025-08" db="UniProtKB">
        <authorList>
            <consortium name="RefSeq"/>
        </authorList>
    </citation>
    <scope>IDENTIFICATION</scope>
    <source>
        <tissue evidence="3">Adult</tissue>
    </source>
</reference>
<evidence type="ECO:0000313" key="3">
    <source>
        <dbReference type="RefSeq" id="XP_049315095.1"/>
    </source>
</evidence>
<accession>A0ABM3K0V0</accession>
<protein>
    <submittedName>
        <fullName evidence="3">Uncharacterized protein LOC105225025 isoform X1</fullName>
    </submittedName>
</protein>
<dbReference type="PANTHER" id="PTHR11012:SF47">
    <property type="entry name" value="GH22833P"/>
    <property type="match status" value="1"/>
</dbReference>
<dbReference type="InterPro" id="IPR004119">
    <property type="entry name" value="EcKL"/>
</dbReference>
<dbReference type="SUPFAM" id="SSF56112">
    <property type="entry name" value="Protein kinase-like (PK-like)"/>
    <property type="match status" value="1"/>
</dbReference>
<name>A0ABM3K0V0_BACDO</name>
<feature type="domain" description="CHK kinase-like" evidence="1">
    <location>
        <begin position="141"/>
        <end position="345"/>
    </location>
</feature>
<evidence type="ECO:0000313" key="2">
    <source>
        <dbReference type="Proteomes" id="UP001652620"/>
    </source>
</evidence>
<dbReference type="Gene3D" id="3.90.1200.10">
    <property type="match status" value="1"/>
</dbReference>
<dbReference type="InterPro" id="IPR011009">
    <property type="entry name" value="Kinase-like_dom_sf"/>
</dbReference>
<sequence length="443" mass="51048">MSEVDEYGEDVETLCNYVPLRKVIPFEVKYWRCSAGSGLGDNYMSVVKRIEVSTHEFDGGVTERKGDINALFVCAQCFSFIVKRQILSQSRRLLFRCDEAFYNEINAYTHVIPALEKYFINGDTVFPQCYYAGTDKKGELIALEDLKQLGYRMPNRLLPFDLYHCEIVMKELAKLHATSIAAKHLDDSNFRERYGKVNEIVYCEEAESFYGNLLTSSIEESLKSLRESNVDGSLSDSICMIEQLKAELYQKIMYSIKNASDCVSVMCHGDLYVNNIMFKSNMEDDNACKAPKAVKFFDLQAMRYTSFIFDILHFMFTSTKRELRDAHTNRLLETYRSALHNRLEQLLVSREQLESIRETFSLENITKEFTAHALYGLAVSMWVLPAVTFDPNNIPNLDAISESVPNANEIKVTQKLTDEYHSRIKDLALEFHQNGYFGTWLEK</sequence>
<dbReference type="GeneID" id="105225025"/>
<dbReference type="InterPro" id="IPR015897">
    <property type="entry name" value="CHK_kinase-like"/>
</dbReference>
<evidence type="ECO:0000259" key="1">
    <source>
        <dbReference type="SMART" id="SM00587"/>
    </source>
</evidence>
<gene>
    <name evidence="3" type="primary">LOC105225025</name>
</gene>
<dbReference type="Proteomes" id="UP001652620">
    <property type="component" value="Chromosome 5"/>
</dbReference>